<feature type="domain" description="HTH lysR-type" evidence="5">
    <location>
        <begin position="1"/>
        <end position="56"/>
    </location>
</feature>
<dbReference type="Proteomes" id="UP001595828">
    <property type="component" value="Unassembled WGS sequence"/>
</dbReference>
<reference evidence="7" key="1">
    <citation type="journal article" date="2019" name="Int. J. Syst. Evol. Microbiol.">
        <title>The Global Catalogue of Microorganisms (GCM) 10K type strain sequencing project: providing services to taxonomists for standard genome sequencing and annotation.</title>
        <authorList>
            <consortium name="The Broad Institute Genomics Platform"/>
            <consortium name="The Broad Institute Genome Sequencing Center for Infectious Disease"/>
            <person name="Wu L."/>
            <person name="Ma J."/>
        </authorList>
    </citation>
    <scope>NUCLEOTIDE SEQUENCE [LARGE SCALE GENOMIC DNA]</scope>
    <source>
        <strain evidence="7">CGMCC 1.12989</strain>
    </source>
</reference>
<keyword evidence="2" id="KW-0805">Transcription regulation</keyword>
<dbReference type="InterPro" id="IPR005119">
    <property type="entry name" value="LysR_subst-bd"/>
</dbReference>
<evidence type="ECO:0000256" key="3">
    <source>
        <dbReference type="ARBA" id="ARBA00023125"/>
    </source>
</evidence>
<evidence type="ECO:0000259" key="5">
    <source>
        <dbReference type="PROSITE" id="PS50931"/>
    </source>
</evidence>
<dbReference type="InterPro" id="IPR036390">
    <property type="entry name" value="WH_DNA-bd_sf"/>
</dbReference>
<name>A0ABV8RR94_9SPHN</name>
<dbReference type="Pfam" id="PF00126">
    <property type="entry name" value="HTH_1"/>
    <property type="match status" value="1"/>
</dbReference>
<dbReference type="PANTHER" id="PTHR30419:SF8">
    <property type="entry name" value="NITROGEN ASSIMILATION TRANSCRIPTIONAL ACTIVATOR-RELATED"/>
    <property type="match status" value="1"/>
</dbReference>
<evidence type="ECO:0000256" key="2">
    <source>
        <dbReference type="ARBA" id="ARBA00023015"/>
    </source>
</evidence>
<dbReference type="EMBL" id="JBHSDR010000006">
    <property type="protein sequence ID" value="MFC4295905.1"/>
    <property type="molecule type" value="Genomic_DNA"/>
</dbReference>
<organism evidence="6 7">
    <name type="scientific">Novosphingobium tardum</name>
    <dbReference type="NCBI Taxonomy" id="1538021"/>
    <lineage>
        <taxon>Bacteria</taxon>
        <taxon>Pseudomonadati</taxon>
        <taxon>Pseudomonadota</taxon>
        <taxon>Alphaproteobacteria</taxon>
        <taxon>Sphingomonadales</taxon>
        <taxon>Sphingomonadaceae</taxon>
        <taxon>Novosphingobium</taxon>
    </lineage>
</organism>
<dbReference type="Gene3D" id="1.10.10.10">
    <property type="entry name" value="Winged helix-like DNA-binding domain superfamily/Winged helix DNA-binding domain"/>
    <property type="match status" value="1"/>
</dbReference>
<comment type="caution">
    <text evidence="6">The sequence shown here is derived from an EMBL/GenBank/DDBJ whole genome shotgun (WGS) entry which is preliminary data.</text>
</comment>
<protein>
    <submittedName>
        <fullName evidence="6">LysR family transcriptional regulator</fullName>
    </submittedName>
</protein>
<dbReference type="PROSITE" id="PS50931">
    <property type="entry name" value="HTH_LYSR"/>
    <property type="match status" value="1"/>
</dbReference>
<dbReference type="InterPro" id="IPR036388">
    <property type="entry name" value="WH-like_DNA-bd_sf"/>
</dbReference>
<dbReference type="PANTHER" id="PTHR30419">
    <property type="entry name" value="HTH-TYPE TRANSCRIPTIONAL REGULATOR YBHD"/>
    <property type="match status" value="1"/>
</dbReference>
<dbReference type="SUPFAM" id="SSF46785">
    <property type="entry name" value="Winged helix' DNA-binding domain"/>
    <property type="match status" value="1"/>
</dbReference>
<keyword evidence="7" id="KW-1185">Reference proteome</keyword>
<dbReference type="InterPro" id="IPR000847">
    <property type="entry name" value="LysR_HTH_N"/>
</dbReference>
<keyword evidence="3" id="KW-0238">DNA-binding</keyword>
<dbReference type="Pfam" id="PF03466">
    <property type="entry name" value="LysR_substrate"/>
    <property type="match status" value="1"/>
</dbReference>
<dbReference type="SUPFAM" id="SSF53850">
    <property type="entry name" value="Periplasmic binding protein-like II"/>
    <property type="match status" value="1"/>
</dbReference>
<keyword evidence="4" id="KW-0804">Transcription</keyword>
<evidence type="ECO:0000313" key="6">
    <source>
        <dbReference type="EMBL" id="MFC4295905.1"/>
    </source>
</evidence>
<comment type="similarity">
    <text evidence="1">Belongs to the LysR transcriptional regulatory family.</text>
</comment>
<dbReference type="PRINTS" id="PR00039">
    <property type="entry name" value="HTHLYSR"/>
</dbReference>
<evidence type="ECO:0000256" key="4">
    <source>
        <dbReference type="ARBA" id="ARBA00023163"/>
    </source>
</evidence>
<evidence type="ECO:0000256" key="1">
    <source>
        <dbReference type="ARBA" id="ARBA00009437"/>
    </source>
</evidence>
<accession>A0ABV8RR94</accession>
<sequence length="290" mass="31985">MERVRHAATLARHGNFARAAIELNISQSTLSRSIQTLEHQLDLTLFERTGMGTIPTPIGKLFLRKAQDMLGAVDDLEDAMRLAWRHSGATVRLGMGPMPASLIQAELCRQQIKDGVVERLVCQVHTGMRLRELIEADELDVAVCAEGSFEVRGNLHAEHLFDIPISMRVREGHPLLDKAILTADDLSHYPFVGAVLDQRMIKELAPQSILYDPVIASDDFQMLAQLVASSDAFCIFPASMQTPGLVDLTAAQHLTTPKSAMMIMWAGESVPKIVHSLRYIVASMNLAEPV</sequence>
<proteinExistence type="inferred from homology"/>
<dbReference type="InterPro" id="IPR050950">
    <property type="entry name" value="HTH-type_LysR_regulators"/>
</dbReference>
<gene>
    <name evidence="6" type="ORF">ACFO0A_12640</name>
</gene>
<dbReference type="RefSeq" id="WP_379539366.1">
    <property type="nucleotide sequence ID" value="NZ_JBHSDR010000006.1"/>
</dbReference>
<dbReference type="Gene3D" id="3.40.190.290">
    <property type="match status" value="1"/>
</dbReference>
<evidence type="ECO:0000313" key="7">
    <source>
        <dbReference type="Proteomes" id="UP001595828"/>
    </source>
</evidence>